<dbReference type="Proteomes" id="UP001497623">
    <property type="component" value="Unassembled WGS sequence"/>
</dbReference>
<comment type="similarity">
    <text evidence="1">Belongs to the heat shock protein 70 family.</text>
</comment>
<dbReference type="AlphaFoldDB" id="A0AAV2QNJ1"/>
<reference evidence="4 5" key="1">
    <citation type="submission" date="2024-05" db="EMBL/GenBank/DDBJ databases">
        <authorList>
            <person name="Wallberg A."/>
        </authorList>
    </citation>
    <scope>NUCLEOTIDE SEQUENCE [LARGE SCALE GENOMIC DNA]</scope>
</reference>
<dbReference type="GO" id="GO:0005524">
    <property type="term" value="F:ATP binding"/>
    <property type="evidence" value="ECO:0007669"/>
    <property type="project" value="UniProtKB-KW"/>
</dbReference>
<dbReference type="Pfam" id="PF00012">
    <property type="entry name" value="HSP70"/>
    <property type="match status" value="1"/>
</dbReference>
<dbReference type="Gene3D" id="3.30.30.30">
    <property type="match status" value="1"/>
</dbReference>
<gene>
    <name evidence="4" type="ORF">MNOR_LOCUS14236</name>
</gene>
<protein>
    <recommendedName>
        <fullName evidence="6">Heat shock 70 kDa protein 14</fullName>
    </recommendedName>
</protein>
<dbReference type="SUPFAM" id="SSF53067">
    <property type="entry name" value="Actin-like ATPase domain"/>
    <property type="match status" value="2"/>
</dbReference>
<dbReference type="Gene3D" id="3.30.420.40">
    <property type="match status" value="2"/>
</dbReference>
<evidence type="ECO:0000256" key="2">
    <source>
        <dbReference type="ARBA" id="ARBA00022741"/>
    </source>
</evidence>
<feature type="non-terminal residue" evidence="4">
    <location>
        <position position="281"/>
    </location>
</feature>
<dbReference type="InterPro" id="IPR043129">
    <property type="entry name" value="ATPase_NBD"/>
</dbReference>
<evidence type="ECO:0000256" key="1">
    <source>
        <dbReference type="ARBA" id="ARBA00007381"/>
    </source>
</evidence>
<dbReference type="InterPro" id="IPR013126">
    <property type="entry name" value="Hsp_70_fam"/>
</dbReference>
<keyword evidence="3" id="KW-0067">ATP-binding</keyword>
<dbReference type="EMBL" id="CAXKWB010008439">
    <property type="protein sequence ID" value="CAL4091065.1"/>
    <property type="molecule type" value="Genomic_DNA"/>
</dbReference>
<dbReference type="PANTHER" id="PTHR45639">
    <property type="entry name" value="HSC70CB, ISOFORM G-RELATED"/>
    <property type="match status" value="1"/>
</dbReference>
<proteinExistence type="inferred from homology"/>
<name>A0AAV2QNJ1_MEGNR</name>
<dbReference type="PANTHER" id="PTHR45639:SF32">
    <property type="entry name" value="HEAT SHOCK PROTEIN PDR13"/>
    <property type="match status" value="1"/>
</dbReference>
<dbReference type="GO" id="GO:0005634">
    <property type="term" value="C:nucleus"/>
    <property type="evidence" value="ECO:0007669"/>
    <property type="project" value="TreeGrafter"/>
</dbReference>
<sequence>MSVFFGVYLGSSSSCIAVCKDGKIEVVANAGGERVTPAVVGFYETEVVTGCAAKQGIIRHGPSTVQNILRVAGSTTEIEESLVPAGLPCQPIIEKGQVVYSVQRGDKTVTVTAEKALAYLFAQLKGIALTHTSETSLPVVLSLPSWSSEKTCVVARKAAELAGFSVHKIISQPAASVMAYNLLDNNKETSYIVVLHGGGTTVTGSVLEVSGGLASLKETITTSAVAGDSLTNLIVKHLAKEFYMKYKGDPLENKRSRRKLYNAAENCKHVLSTMATSQVRL</sequence>
<evidence type="ECO:0000313" key="4">
    <source>
        <dbReference type="EMBL" id="CAL4091065.1"/>
    </source>
</evidence>
<evidence type="ECO:0000313" key="5">
    <source>
        <dbReference type="Proteomes" id="UP001497623"/>
    </source>
</evidence>
<evidence type="ECO:0000256" key="3">
    <source>
        <dbReference type="ARBA" id="ARBA00022840"/>
    </source>
</evidence>
<evidence type="ECO:0008006" key="6">
    <source>
        <dbReference type="Google" id="ProtNLM"/>
    </source>
</evidence>
<organism evidence="4 5">
    <name type="scientific">Meganyctiphanes norvegica</name>
    <name type="common">Northern krill</name>
    <name type="synonym">Thysanopoda norvegica</name>
    <dbReference type="NCBI Taxonomy" id="48144"/>
    <lineage>
        <taxon>Eukaryota</taxon>
        <taxon>Metazoa</taxon>
        <taxon>Ecdysozoa</taxon>
        <taxon>Arthropoda</taxon>
        <taxon>Crustacea</taxon>
        <taxon>Multicrustacea</taxon>
        <taxon>Malacostraca</taxon>
        <taxon>Eumalacostraca</taxon>
        <taxon>Eucarida</taxon>
        <taxon>Euphausiacea</taxon>
        <taxon>Euphausiidae</taxon>
        <taxon>Meganyctiphanes</taxon>
    </lineage>
</organism>
<keyword evidence="5" id="KW-1185">Reference proteome</keyword>
<comment type="caution">
    <text evidence="4">The sequence shown here is derived from an EMBL/GenBank/DDBJ whole genome shotgun (WGS) entry which is preliminary data.</text>
</comment>
<dbReference type="GO" id="GO:0140662">
    <property type="term" value="F:ATP-dependent protein folding chaperone"/>
    <property type="evidence" value="ECO:0007669"/>
    <property type="project" value="InterPro"/>
</dbReference>
<keyword evidence="2" id="KW-0547">Nucleotide-binding</keyword>
<accession>A0AAV2QNJ1</accession>
<dbReference type="GO" id="GO:0005829">
    <property type="term" value="C:cytosol"/>
    <property type="evidence" value="ECO:0007669"/>
    <property type="project" value="TreeGrafter"/>
</dbReference>
<dbReference type="Gene3D" id="3.90.640.10">
    <property type="entry name" value="Actin, Chain A, domain 4"/>
    <property type="match status" value="1"/>
</dbReference>